<organism evidence="1 2">
    <name type="scientific">Euphydryas editha</name>
    <name type="common">Edith's checkerspot</name>
    <dbReference type="NCBI Taxonomy" id="104508"/>
    <lineage>
        <taxon>Eukaryota</taxon>
        <taxon>Metazoa</taxon>
        <taxon>Ecdysozoa</taxon>
        <taxon>Arthropoda</taxon>
        <taxon>Hexapoda</taxon>
        <taxon>Insecta</taxon>
        <taxon>Pterygota</taxon>
        <taxon>Neoptera</taxon>
        <taxon>Endopterygota</taxon>
        <taxon>Lepidoptera</taxon>
        <taxon>Glossata</taxon>
        <taxon>Ditrysia</taxon>
        <taxon>Papilionoidea</taxon>
        <taxon>Nymphalidae</taxon>
        <taxon>Nymphalinae</taxon>
        <taxon>Euphydryas</taxon>
    </lineage>
</organism>
<comment type="caution">
    <text evidence="1">The sequence shown here is derived from an EMBL/GenBank/DDBJ whole genome shotgun (WGS) entry which is preliminary data.</text>
</comment>
<proteinExistence type="predicted"/>
<gene>
    <name evidence="1" type="ORF">EEDITHA_LOCUS11353</name>
</gene>
<evidence type="ECO:0000313" key="2">
    <source>
        <dbReference type="Proteomes" id="UP001153954"/>
    </source>
</evidence>
<name>A0AAU9U9W5_EUPED</name>
<evidence type="ECO:0000313" key="1">
    <source>
        <dbReference type="EMBL" id="CAH2095963.1"/>
    </source>
</evidence>
<reference evidence="1" key="1">
    <citation type="submission" date="2022-03" db="EMBL/GenBank/DDBJ databases">
        <authorList>
            <person name="Tunstrom K."/>
        </authorList>
    </citation>
    <scope>NUCLEOTIDE SEQUENCE</scope>
</reference>
<sequence length="114" mass="13674">MKEIYERIQGWIYYSCFLCLWISRATEKHYKVKEWPQKGDFVSGEANIKNMPLDKDRDAFENLKEVFPKLSDGKLNEERIFIGPRIRKIRKDAKFEEKLKFVQLQAWKSLKALS</sequence>
<protein>
    <submittedName>
        <fullName evidence="1">Uncharacterized protein</fullName>
    </submittedName>
</protein>
<accession>A0AAU9U9W5</accession>
<dbReference type="PANTHER" id="PTHR46114:SF1">
    <property type="entry name" value="ZAD DOMAIN-CONTAINING PROTEIN"/>
    <property type="match status" value="1"/>
</dbReference>
<dbReference type="PANTHER" id="PTHR46114">
    <property type="entry name" value="APPLE DOMAIN-CONTAINING PROTEIN"/>
    <property type="match status" value="1"/>
</dbReference>
<dbReference type="EMBL" id="CAKOGL010000016">
    <property type="protein sequence ID" value="CAH2095963.1"/>
    <property type="molecule type" value="Genomic_DNA"/>
</dbReference>
<dbReference type="AlphaFoldDB" id="A0AAU9U9W5"/>
<keyword evidence="2" id="KW-1185">Reference proteome</keyword>
<dbReference type="Proteomes" id="UP001153954">
    <property type="component" value="Unassembled WGS sequence"/>
</dbReference>